<dbReference type="GO" id="GO:0005576">
    <property type="term" value="C:extracellular region"/>
    <property type="evidence" value="ECO:0007669"/>
    <property type="project" value="UniProtKB-SubCell"/>
</dbReference>
<evidence type="ECO:0000256" key="1">
    <source>
        <dbReference type="ARBA" id="ARBA00009764"/>
    </source>
</evidence>
<dbReference type="Pfam" id="PF02465">
    <property type="entry name" value="FliD_N"/>
    <property type="match status" value="1"/>
</dbReference>
<organism evidence="9 10">
    <name type="scientific">Alkalicoccobacillus porphyridii</name>
    <dbReference type="NCBI Taxonomy" id="2597270"/>
    <lineage>
        <taxon>Bacteria</taxon>
        <taxon>Bacillati</taxon>
        <taxon>Bacillota</taxon>
        <taxon>Bacilli</taxon>
        <taxon>Bacillales</taxon>
        <taxon>Bacillaceae</taxon>
        <taxon>Alkalicoccobacillus</taxon>
    </lineage>
</organism>
<sequence>MMRLSGMATGMDIDQIVKDLMRAERMPLDKVIRTQTKLEWKMEDYREINLKLRAFSDSIFDNLMRSSVMKKRKVESSNSNLVTATASSNIGNTSFSISKVTKLATAATNASEGSVFGESEKLASTSSLKDLNDSFENKITWKNGAIKTERLTLESGSRETQLKANPLAEGDTFDVVVKVNGKTLEVVTGDEIDLAKGQVHVAADGTLTFAEEVTAKTTVDVTYAAESAEKSFTYKEPAEGQKPQRVFNIGVRNVHEVEVRGAEGRVYTNYTLNAETGQITFAEGEEPEENITIEYKQRYTAAGVDTVDANGETVRGRFLFTDSQSLDSVIKSFNDSNVGVNMFFDDHSGKISVTRKETGVYNTEGKEMTFVGSFMTETLKLDGNETKGTNASFTVNGLETERRTNSFTISGMTVTLKDTFDQEVVLNASTDVDSVVDTIKDFVEKYNALLDHVNGKLTESRSRDFEPLTQEERDGLSEKEAERWDEKARAGHLRNDPLLRGSFDQMRSGLYSPVTLGTNSEFTQLATIGITTSSDYMSRGKLEINEDKLRAAIEADPDGVFDLFNADGETTAEKGLARRLRSSISTTVDSISKRAGGAGYAQNHQFTIGRELNDIEKRIQNFEMRLEQKEKRYWAQFNAMEAAVQRANNQGDMLMAQLFGNG</sequence>
<evidence type="ECO:0000259" key="8">
    <source>
        <dbReference type="Pfam" id="PF07195"/>
    </source>
</evidence>
<dbReference type="RefSeq" id="WP_143846680.1">
    <property type="nucleotide sequence ID" value="NZ_VLXZ01000001.1"/>
</dbReference>
<feature type="region of interest" description="Disordered" evidence="6">
    <location>
        <begin position="460"/>
        <end position="483"/>
    </location>
</feature>
<keyword evidence="9" id="KW-0966">Cell projection</keyword>
<dbReference type="InterPro" id="IPR003481">
    <property type="entry name" value="FliD_N"/>
</dbReference>
<reference evidence="9 10" key="1">
    <citation type="submission" date="2019-07" db="EMBL/GenBank/DDBJ databases">
        <authorList>
            <person name="Park Y.J."/>
            <person name="Jeong S.E."/>
            <person name="Jung H.S."/>
        </authorList>
    </citation>
    <scope>NUCLEOTIDE SEQUENCE [LARGE SCALE GENOMIC DNA]</scope>
    <source>
        <strain evidence="10">P16(2019)</strain>
    </source>
</reference>
<keyword evidence="3" id="KW-0175">Coiled coil</keyword>
<dbReference type="PANTHER" id="PTHR30288">
    <property type="entry name" value="FLAGELLAR CAP/ASSEMBLY PROTEIN FLID"/>
    <property type="match status" value="1"/>
</dbReference>
<keyword evidence="4 5" id="KW-0975">Bacterial flagellum</keyword>
<evidence type="ECO:0000313" key="9">
    <source>
        <dbReference type="EMBL" id="TSB48335.1"/>
    </source>
</evidence>
<protein>
    <recommendedName>
        <fullName evidence="5">Flagellar hook-associated protein 2</fullName>
        <shortName evidence="5">HAP2</shortName>
    </recommendedName>
    <alternativeName>
        <fullName evidence="5">Flagellar cap protein</fullName>
    </alternativeName>
</protein>
<name>A0A554A3S7_9BACI</name>
<dbReference type="PANTHER" id="PTHR30288:SF0">
    <property type="entry name" value="FLAGELLAR HOOK-ASSOCIATED PROTEIN 2"/>
    <property type="match status" value="1"/>
</dbReference>
<dbReference type="GO" id="GO:0071973">
    <property type="term" value="P:bacterial-type flagellum-dependent cell motility"/>
    <property type="evidence" value="ECO:0007669"/>
    <property type="project" value="TreeGrafter"/>
</dbReference>
<comment type="caution">
    <text evidence="9">The sequence shown here is derived from an EMBL/GenBank/DDBJ whole genome shotgun (WGS) entry which is preliminary data.</text>
</comment>
<dbReference type="InterPro" id="IPR010809">
    <property type="entry name" value="FliD_C"/>
</dbReference>
<evidence type="ECO:0000313" key="10">
    <source>
        <dbReference type="Proteomes" id="UP000318521"/>
    </source>
</evidence>
<evidence type="ECO:0000256" key="5">
    <source>
        <dbReference type="RuleBase" id="RU362066"/>
    </source>
</evidence>
<feature type="domain" description="Flagellar hook-associated protein 2 C-terminal" evidence="8">
    <location>
        <begin position="388"/>
        <end position="648"/>
    </location>
</feature>
<comment type="subunit">
    <text evidence="2 5">Homopentamer.</text>
</comment>
<keyword evidence="9" id="KW-0969">Cilium</keyword>
<evidence type="ECO:0000259" key="7">
    <source>
        <dbReference type="Pfam" id="PF02465"/>
    </source>
</evidence>
<keyword evidence="9" id="KW-0282">Flagellum</keyword>
<accession>A0A554A3S7</accession>
<evidence type="ECO:0000256" key="4">
    <source>
        <dbReference type="ARBA" id="ARBA00023143"/>
    </source>
</evidence>
<keyword evidence="5" id="KW-0964">Secreted</keyword>
<proteinExistence type="inferred from homology"/>
<evidence type="ECO:0000256" key="3">
    <source>
        <dbReference type="ARBA" id="ARBA00023054"/>
    </source>
</evidence>
<dbReference type="GO" id="GO:0009424">
    <property type="term" value="C:bacterial-type flagellum hook"/>
    <property type="evidence" value="ECO:0007669"/>
    <property type="project" value="UniProtKB-UniRule"/>
</dbReference>
<dbReference type="EMBL" id="VLXZ01000001">
    <property type="protein sequence ID" value="TSB48335.1"/>
    <property type="molecule type" value="Genomic_DNA"/>
</dbReference>
<dbReference type="GO" id="GO:0007155">
    <property type="term" value="P:cell adhesion"/>
    <property type="evidence" value="ECO:0007669"/>
    <property type="project" value="InterPro"/>
</dbReference>
<comment type="function">
    <text evidence="5">Required for morphogenesis and for the elongation of the flagellar filament by facilitating polymerization of the flagellin monomers at the tip of growing filament. Forms a capping structure, which prevents flagellin subunits (transported through the central channel of the flagellum) from leaking out without polymerization at the distal end.</text>
</comment>
<dbReference type="Proteomes" id="UP000318521">
    <property type="component" value="Unassembled WGS sequence"/>
</dbReference>
<dbReference type="Pfam" id="PF07195">
    <property type="entry name" value="FliD_C"/>
    <property type="match status" value="1"/>
</dbReference>
<feature type="domain" description="Flagellar hook-associated protein 2 N-terminal" evidence="7">
    <location>
        <begin position="9"/>
        <end position="107"/>
    </location>
</feature>
<evidence type="ECO:0000256" key="2">
    <source>
        <dbReference type="ARBA" id="ARBA00011255"/>
    </source>
</evidence>
<dbReference type="GO" id="GO:0009421">
    <property type="term" value="C:bacterial-type flagellum filament cap"/>
    <property type="evidence" value="ECO:0007669"/>
    <property type="project" value="InterPro"/>
</dbReference>
<dbReference type="OrthoDB" id="9776025at2"/>
<evidence type="ECO:0000256" key="6">
    <source>
        <dbReference type="SAM" id="MobiDB-lite"/>
    </source>
</evidence>
<comment type="similarity">
    <text evidence="1 5">Belongs to the FliD family.</text>
</comment>
<dbReference type="InterPro" id="IPR040026">
    <property type="entry name" value="FliD"/>
</dbReference>
<comment type="subcellular location">
    <subcellularLocation>
        <location evidence="5">Secreted</location>
    </subcellularLocation>
    <subcellularLocation>
        <location evidence="5">Bacterial flagellum</location>
    </subcellularLocation>
</comment>
<dbReference type="AlphaFoldDB" id="A0A554A3S7"/>
<gene>
    <name evidence="9" type="ORF">FN960_01925</name>
</gene>
<keyword evidence="10" id="KW-1185">Reference proteome</keyword>